<keyword evidence="7" id="KW-1071">Ligand-gated ion channel</keyword>
<dbReference type="GO" id="GO:0005221">
    <property type="term" value="F:intracellularly cyclic nucleotide-activated monoatomic cation channel activity"/>
    <property type="evidence" value="ECO:0007669"/>
    <property type="project" value="InterPro"/>
</dbReference>
<dbReference type="PROSITE" id="PS50042">
    <property type="entry name" value="CNMP_BINDING_3"/>
    <property type="match status" value="1"/>
</dbReference>
<evidence type="ECO:0000256" key="8">
    <source>
        <dbReference type="ARBA" id="ARBA00023303"/>
    </source>
</evidence>
<evidence type="ECO:0000256" key="7">
    <source>
        <dbReference type="ARBA" id="ARBA00023286"/>
    </source>
</evidence>
<gene>
    <name evidence="11" type="ORF">DF185_10760</name>
</gene>
<evidence type="ECO:0000313" key="12">
    <source>
        <dbReference type="Proteomes" id="UP000248079"/>
    </source>
</evidence>
<proteinExistence type="predicted"/>
<dbReference type="InterPro" id="IPR005821">
    <property type="entry name" value="Ion_trans_dom"/>
</dbReference>
<evidence type="ECO:0000256" key="1">
    <source>
        <dbReference type="ARBA" id="ARBA00004141"/>
    </source>
</evidence>
<dbReference type="Gene3D" id="1.10.287.70">
    <property type="match status" value="1"/>
</dbReference>
<protein>
    <recommendedName>
        <fullName evidence="10">Cyclic nucleotide-binding domain-containing protein</fullName>
    </recommendedName>
</protein>
<evidence type="ECO:0000256" key="2">
    <source>
        <dbReference type="ARBA" id="ARBA00022448"/>
    </source>
</evidence>
<evidence type="ECO:0000256" key="3">
    <source>
        <dbReference type="ARBA" id="ARBA00022692"/>
    </source>
</evidence>
<dbReference type="InterPro" id="IPR014710">
    <property type="entry name" value="RmlC-like_jellyroll"/>
</dbReference>
<dbReference type="GO" id="GO:0016020">
    <property type="term" value="C:membrane"/>
    <property type="evidence" value="ECO:0007669"/>
    <property type="project" value="UniProtKB-SubCell"/>
</dbReference>
<evidence type="ECO:0000256" key="6">
    <source>
        <dbReference type="ARBA" id="ARBA00023136"/>
    </source>
</evidence>
<dbReference type="SMART" id="SM00100">
    <property type="entry name" value="cNMP"/>
    <property type="match status" value="1"/>
</dbReference>
<dbReference type="EMBL" id="QFLI01000004">
    <property type="protein sequence ID" value="PXY01123.1"/>
    <property type="molecule type" value="Genomic_DNA"/>
</dbReference>
<evidence type="ECO:0000256" key="5">
    <source>
        <dbReference type="ARBA" id="ARBA00023065"/>
    </source>
</evidence>
<sequence length="425" mass="49835">MSVNYFKSIYNSAWRILIIVAVLLQVSLMPLDFLFNLRGFEWYKTLDLCISLLYFLDLLLSILRYRGIKNHAFLKDVYWDTYSSSKYFIADLLAILPYAVMFSNPVFQLFRLFKWVRVIRTAHYFQSRNLRYSTGISFGLLWIGTFLFSHWFACIWIQIHGMEESLSKVGNYVRALYYTVTTLTSVGYGDVVPHGNAEMLYNIFLQFIGVGFLALLVGNVVGIFTKKDPAEQRFLENMEKLRALIHYQHISKDLERRISDYFTYERKQKLGYDETELMEILPFGLRNELQLEFKKNTIKDIPLFSSVDDHFVRDIAQYLSPRILTPGDYLFRIGDSANSMFFVQKGSLKVLSADESKQLTLLKKGDFMGEIALFKKTTRTATVKSVGYSDLYELQKKEFNKVLKKYPEIAEKIRMKSKSREERYI</sequence>
<evidence type="ECO:0000313" key="11">
    <source>
        <dbReference type="EMBL" id="PXY01123.1"/>
    </source>
</evidence>
<comment type="caution">
    <text evidence="11">The sequence shown here is derived from an EMBL/GenBank/DDBJ whole genome shotgun (WGS) entry which is preliminary data.</text>
</comment>
<dbReference type="SUPFAM" id="SSF81324">
    <property type="entry name" value="Voltage-gated potassium channels"/>
    <property type="match status" value="1"/>
</dbReference>
<feature type="transmembrane region" description="Helical" evidence="9">
    <location>
        <begin position="12"/>
        <end position="34"/>
    </location>
</feature>
<evidence type="ECO:0000259" key="10">
    <source>
        <dbReference type="PROSITE" id="PS50042"/>
    </source>
</evidence>
<keyword evidence="3 9" id="KW-0812">Transmembrane</keyword>
<accession>A0A2V3ZY03</accession>
<dbReference type="CDD" id="cd00038">
    <property type="entry name" value="CAP_ED"/>
    <property type="match status" value="1"/>
</dbReference>
<dbReference type="OrthoDB" id="9799090at2"/>
<dbReference type="GO" id="GO:0044877">
    <property type="term" value="F:protein-containing complex binding"/>
    <property type="evidence" value="ECO:0007669"/>
    <property type="project" value="TreeGrafter"/>
</dbReference>
<keyword evidence="4 9" id="KW-1133">Transmembrane helix</keyword>
<dbReference type="PANTHER" id="PTHR45638:SF11">
    <property type="entry name" value="CYCLIC NUCLEOTIDE-GATED CATION CHANNEL SUBUNIT A"/>
    <property type="match status" value="1"/>
</dbReference>
<dbReference type="Proteomes" id="UP000248079">
    <property type="component" value="Unassembled WGS sequence"/>
</dbReference>
<evidence type="ECO:0000256" key="9">
    <source>
        <dbReference type="SAM" id="Phobius"/>
    </source>
</evidence>
<keyword evidence="2" id="KW-0813">Transport</keyword>
<keyword evidence="5" id="KW-0406">Ion transport</keyword>
<dbReference type="InterPro" id="IPR050866">
    <property type="entry name" value="CNG_cation_channel"/>
</dbReference>
<name>A0A2V3ZY03_9BACT</name>
<dbReference type="AlphaFoldDB" id="A0A2V3ZY03"/>
<dbReference type="PANTHER" id="PTHR45638">
    <property type="entry name" value="CYCLIC NUCLEOTIDE-GATED CATION CHANNEL SUBUNIT A"/>
    <property type="match status" value="1"/>
</dbReference>
<dbReference type="InterPro" id="IPR018488">
    <property type="entry name" value="cNMP-bd_CS"/>
</dbReference>
<feature type="transmembrane region" description="Helical" evidence="9">
    <location>
        <begin position="134"/>
        <end position="159"/>
    </location>
</feature>
<comment type="subcellular location">
    <subcellularLocation>
        <location evidence="1">Membrane</location>
        <topology evidence="1">Multi-pass membrane protein</topology>
    </subcellularLocation>
</comment>
<feature type="transmembrane region" description="Helical" evidence="9">
    <location>
        <begin position="203"/>
        <end position="224"/>
    </location>
</feature>
<reference evidence="11 12" key="1">
    <citation type="submission" date="2018-05" db="EMBL/GenBank/DDBJ databases">
        <title>Marinifilum breve JC075T sp. nov., a marine bacterium isolated from Yongle Blue Hole in the South China Sea.</title>
        <authorList>
            <person name="Fu T."/>
        </authorList>
    </citation>
    <scope>NUCLEOTIDE SEQUENCE [LARGE SCALE GENOMIC DNA]</scope>
    <source>
        <strain evidence="11 12">JC075</strain>
    </source>
</reference>
<feature type="transmembrane region" description="Helical" evidence="9">
    <location>
        <begin position="46"/>
        <end position="67"/>
    </location>
</feature>
<feature type="transmembrane region" description="Helical" evidence="9">
    <location>
        <begin position="87"/>
        <end position="113"/>
    </location>
</feature>
<evidence type="ECO:0000256" key="4">
    <source>
        <dbReference type="ARBA" id="ARBA00022989"/>
    </source>
</evidence>
<dbReference type="SUPFAM" id="SSF51206">
    <property type="entry name" value="cAMP-binding domain-like"/>
    <property type="match status" value="1"/>
</dbReference>
<dbReference type="Pfam" id="PF00027">
    <property type="entry name" value="cNMP_binding"/>
    <property type="match status" value="1"/>
</dbReference>
<keyword evidence="12" id="KW-1185">Reference proteome</keyword>
<feature type="domain" description="Cyclic nucleotide-binding" evidence="10">
    <location>
        <begin position="303"/>
        <end position="420"/>
    </location>
</feature>
<dbReference type="Gene3D" id="2.60.120.10">
    <property type="entry name" value="Jelly Rolls"/>
    <property type="match status" value="1"/>
</dbReference>
<dbReference type="InterPro" id="IPR018490">
    <property type="entry name" value="cNMP-bd_dom_sf"/>
</dbReference>
<organism evidence="11 12">
    <name type="scientific">Marinifilum breve</name>
    <dbReference type="NCBI Taxonomy" id="2184082"/>
    <lineage>
        <taxon>Bacteria</taxon>
        <taxon>Pseudomonadati</taxon>
        <taxon>Bacteroidota</taxon>
        <taxon>Bacteroidia</taxon>
        <taxon>Marinilabiliales</taxon>
        <taxon>Marinifilaceae</taxon>
    </lineage>
</organism>
<dbReference type="Gene3D" id="1.10.287.630">
    <property type="entry name" value="Helix hairpin bin"/>
    <property type="match status" value="1"/>
</dbReference>
<keyword evidence="8" id="KW-0407">Ion channel</keyword>
<dbReference type="PROSITE" id="PS00889">
    <property type="entry name" value="CNMP_BINDING_2"/>
    <property type="match status" value="1"/>
</dbReference>
<keyword evidence="6 9" id="KW-0472">Membrane</keyword>
<dbReference type="InterPro" id="IPR000595">
    <property type="entry name" value="cNMP-bd_dom"/>
</dbReference>
<dbReference type="Pfam" id="PF00520">
    <property type="entry name" value="Ion_trans"/>
    <property type="match status" value="1"/>
</dbReference>